<dbReference type="GO" id="GO:0004413">
    <property type="term" value="F:homoserine kinase activity"/>
    <property type="evidence" value="ECO:0007669"/>
    <property type="project" value="UniProtKB-EC"/>
</dbReference>
<gene>
    <name evidence="3" type="ORF">BKA15_000865</name>
</gene>
<comment type="similarity">
    <text evidence="1">Belongs to the pseudomonas-type ThrB family.</text>
</comment>
<dbReference type="SUPFAM" id="SSF56112">
    <property type="entry name" value="Protein kinase-like (PK-like)"/>
    <property type="match status" value="1"/>
</dbReference>
<keyword evidence="3" id="KW-0418">Kinase</keyword>
<dbReference type="PANTHER" id="PTHR21064">
    <property type="entry name" value="AMINOGLYCOSIDE PHOSPHOTRANSFERASE DOMAIN-CONTAINING PROTEIN-RELATED"/>
    <property type="match status" value="1"/>
</dbReference>
<dbReference type="InterPro" id="IPR002575">
    <property type="entry name" value="Aminoglycoside_PTrfase"/>
</dbReference>
<dbReference type="Gene3D" id="3.90.1200.10">
    <property type="match status" value="1"/>
</dbReference>
<sequence>MTAVFLEERVAADDGVVAEIAGHFDLRRPDRWTDLGGSWTTNLKLDFRDRSPLVVRIHGAYTDPDRLAAVQAARIAVADAGLPAVRPLRTPSGHSFVRLGNGRLVELEPFVDWNERMNTAPRLEAGFGVLSRLHDALRTASIPAGGETATAANHIHSEHALEASRRGADRIRGWRDPVLTGLADRAVRHLEAVAEAEEPLLDRQLTQLVHGDFWDNNVVFRDGELAAVLDFDFMAARPRIDDLALTIYFFLLEPGRALPTAEDRGQVRRFLDAYDAATPTKLTAEERAMLPLAIARQPAWSLGRWALVLDDHDARQHVNHVVGELPVAQAVLAELPAWQDALLG</sequence>
<keyword evidence="4" id="KW-1185">Reference proteome</keyword>
<dbReference type="EMBL" id="JACCBU010000001">
    <property type="protein sequence ID" value="NYE69536.1"/>
    <property type="molecule type" value="Genomic_DNA"/>
</dbReference>
<keyword evidence="3" id="KW-0808">Transferase</keyword>
<accession>A0A7Y9I3G1</accession>
<dbReference type="Pfam" id="PF01636">
    <property type="entry name" value="APH"/>
    <property type="match status" value="1"/>
</dbReference>
<dbReference type="RefSeq" id="WP_179748376.1">
    <property type="nucleotide sequence ID" value="NZ_JACCBU010000001.1"/>
</dbReference>
<evidence type="ECO:0000313" key="4">
    <source>
        <dbReference type="Proteomes" id="UP000569914"/>
    </source>
</evidence>
<dbReference type="EC" id="2.7.1.39" evidence="3"/>
<dbReference type="Proteomes" id="UP000569914">
    <property type="component" value="Unassembled WGS sequence"/>
</dbReference>
<evidence type="ECO:0000256" key="1">
    <source>
        <dbReference type="ARBA" id="ARBA00038240"/>
    </source>
</evidence>
<dbReference type="PANTHER" id="PTHR21064:SF6">
    <property type="entry name" value="AMINOGLYCOSIDE PHOSPHOTRANSFERASE DOMAIN-CONTAINING PROTEIN"/>
    <property type="match status" value="1"/>
</dbReference>
<proteinExistence type="inferred from homology"/>
<evidence type="ECO:0000259" key="2">
    <source>
        <dbReference type="Pfam" id="PF01636"/>
    </source>
</evidence>
<comment type="caution">
    <text evidence="3">The sequence shown here is derived from an EMBL/GenBank/DDBJ whole genome shotgun (WGS) entry which is preliminary data.</text>
</comment>
<organism evidence="3 4">
    <name type="scientific">Microlunatus parietis</name>
    <dbReference type="NCBI Taxonomy" id="682979"/>
    <lineage>
        <taxon>Bacteria</taxon>
        <taxon>Bacillati</taxon>
        <taxon>Actinomycetota</taxon>
        <taxon>Actinomycetes</taxon>
        <taxon>Propionibacteriales</taxon>
        <taxon>Propionibacteriaceae</taxon>
        <taxon>Microlunatus</taxon>
    </lineage>
</organism>
<evidence type="ECO:0000313" key="3">
    <source>
        <dbReference type="EMBL" id="NYE69536.1"/>
    </source>
</evidence>
<dbReference type="InterPro" id="IPR050249">
    <property type="entry name" value="Pseudomonas-type_ThrB"/>
</dbReference>
<name>A0A7Y9I3G1_9ACTN</name>
<protein>
    <submittedName>
        <fullName evidence="3">Homoserine kinase type II</fullName>
        <ecNumber evidence="3">2.7.1.39</ecNumber>
    </submittedName>
</protein>
<feature type="domain" description="Aminoglycoside phosphotransferase" evidence="2">
    <location>
        <begin position="49"/>
        <end position="277"/>
    </location>
</feature>
<reference evidence="3 4" key="1">
    <citation type="submission" date="2020-07" db="EMBL/GenBank/DDBJ databases">
        <title>Sequencing the genomes of 1000 actinobacteria strains.</title>
        <authorList>
            <person name="Klenk H.-P."/>
        </authorList>
    </citation>
    <scope>NUCLEOTIDE SEQUENCE [LARGE SCALE GENOMIC DNA]</scope>
    <source>
        <strain evidence="3 4">DSM 22083</strain>
    </source>
</reference>
<dbReference type="InterPro" id="IPR011009">
    <property type="entry name" value="Kinase-like_dom_sf"/>
</dbReference>
<dbReference type="AlphaFoldDB" id="A0A7Y9I3G1"/>